<dbReference type="SUPFAM" id="SSF90123">
    <property type="entry name" value="ABC transporter transmembrane region"/>
    <property type="match status" value="1"/>
</dbReference>
<evidence type="ECO:0000259" key="12">
    <source>
        <dbReference type="PROSITE" id="PS50929"/>
    </source>
</evidence>
<dbReference type="InterPro" id="IPR036640">
    <property type="entry name" value="ABC1_TM_sf"/>
</dbReference>
<keyword evidence="9" id="KW-0175">Coiled coil</keyword>
<dbReference type="EMBL" id="CP023737">
    <property type="protein sequence ID" value="ATQ69199.1"/>
    <property type="molecule type" value="Genomic_DNA"/>
</dbReference>
<dbReference type="GO" id="GO:0016887">
    <property type="term" value="F:ATP hydrolysis activity"/>
    <property type="evidence" value="ECO:0007669"/>
    <property type="project" value="InterPro"/>
</dbReference>
<evidence type="ECO:0000256" key="8">
    <source>
        <dbReference type="ARBA" id="ARBA00023136"/>
    </source>
</evidence>
<dbReference type="Gene3D" id="1.20.1560.10">
    <property type="entry name" value="ABC transporter type 1, transmembrane domain"/>
    <property type="match status" value="1"/>
</dbReference>
<dbReference type="KEGG" id="mtw:CQW49_15900"/>
<feature type="transmembrane region" description="Helical" evidence="10">
    <location>
        <begin position="12"/>
        <end position="35"/>
    </location>
</feature>
<evidence type="ECO:0000256" key="1">
    <source>
        <dbReference type="ARBA" id="ARBA00004651"/>
    </source>
</evidence>
<dbReference type="Proteomes" id="UP000230709">
    <property type="component" value="Chromosome"/>
</dbReference>
<comment type="similarity">
    <text evidence="2">Belongs to the ABC transporter superfamily.</text>
</comment>
<keyword evidence="14" id="KW-1185">Reference proteome</keyword>
<evidence type="ECO:0000313" key="14">
    <source>
        <dbReference type="Proteomes" id="UP000230709"/>
    </source>
</evidence>
<feature type="domain" description="ABC transmembrane type-1" evidence="12">
    <location>
        <begin position="23"/>
        <end position="307"/>
    </location>
</feature>
<feature type="transmembrane region" description="Helical" evidence="10">
    <location>
        <begin position="247"/>
        <end position="271"/>
    </location>
</feature>
<dbReference type="InterPro" id="IPR003439">
    <property type="entry name" value="ABC_transporter-like_ATP-bd"/>
</dbReference>
<evidence type="ECO:0000256" key="3">
    <source>
        <dbReference type="ARBA" id="ARBA00022448"/>
    </source>
</evidence>
<dbReference type="InterPro" id="IPR039421">
    <property type="entry name" value="Type_1_exporter"/>
</dbReference>
<accession>A0A2D2D2V9</accession>
<dbReference type="PROSITE" id="PS50893">
    <property type="entry name" value="ABC_TRANSPORTER_2"/>
    <property type="match status" value="1"/>
</dbReference>
<organism evidence="13 14">
    <name type="scientific">Methylosinus trichosporium (strain ATCC 35070 / NCIMB 11131 / UNIQEM 75 / OB3b)</name>
    <dbReference type="NCBI Taxonomy" id="595536"/>
    <lineage>
        <taxon>Bacteria</taxon>
        <taxon>Pseudomonadati</taxon>
        <taxon>Pseudomonadota</taxon>
        <taxon>Alphaproteobacteria</taxon>
        <taxon>Hyphomicrobiales</taxon>
        <taxon>Methylocystaceae</taxon>
        <taxon>Methylosinus</taxon>
    </lineage>
</organism>
<dbReference type="STRING" id="595536.GCA_000178815_02003"/>
<feature type="domain" description="ABC transporter" evidence="11">
    <location>
        <begin position="341"/>
        <end position="576"/>
    </location>
</feature>
<feature type="transmembrane region" description="Helical" evidence="10">
    <location>
        <begin position="56"/>
        <end position="74"/>
    </location>
</feature>
<evidence type="ECO:0000256" key="7">
    <source>
        <dbReference type="ARBA" id="ARBA00022989"/>
    </source>
</evidence>
<dbReference type="InterPro" id="IPR011527">
    <property type="entry name" value="ABC1_TM_dom"/>
</dbReference>
<keyword evidence="3" id="KW-0813">Transport</keyword>
<comment type="subcellular location">
    <subcellularLocation>
        <location evidence="1">Cell membrane</location>
        <topology evidence="1">Multi-pass membrane protein</topology>
    </subcellularLocation>
</comment>
<dbReference type="PROSITE" id="PS00211">
    <property type="entry name" value="ABC_TRANSPORTER_1"/>
    <property type="match status" value="1"/>
</dbReference>
<evidence type="ECO:0000256" key="4">
    <source>
        <dbReference type="ARBA" id="ARBA00022692"/>
    </source>
</evidence>
<evidence type="ECO:0000256" key="2">
    <source>
        <dbReference type="ARBA" id="ARBA00005417"/>
    </source>
</evidence>
<keyword evidence="7 10" id="KW-1133">Transmembrane helix</keyword>
<keyword evidence="5" id="KW-0547">Nucleotide-binding</keyword>
<dbReference type="FunFam" id="3.40.50.300:FF:000287">
    <property type="entry name" value="Multidrug ABC transporter ATP-binding protein"/>
    <property type="match status" value="1"/>
</dbReference>
<dbReference type="PANTHER" id="PTHR43394:SF1">
    <property type="entry name" value="ATP-BINDING CASSETTE SUB-FAMILY B MEMBER 10, MITOCHONDRIAL"/>
    <property type="match status" value="1"/>
</dbReference>
<dbReference type="InterPro" id="IPR027417">
    <property type="entry name" value="P-loop_NTPase"/>
</dbReference>
<dbReference type="AlphaFoldDB" id="A0A2D2D2V9"/>
<dbReference type="GO" id="GO:0005886">
    <property type="term" value="C:plasma membrane"/>
    <property type="evidence" value="ECO:0007669"/>
    <property type="project" value="UniProtKB-SubCell"/>
</dbReference>
<dbReference type="InterPro" id="IPR003593">
    <property type="entry name" value="AAA+_ATPase"/>
</dbReference>
<evidence type="ECO:0000256" key="9">
    <source>
        <dbReference type="SAM" id="Coils"/>
    </source>
</evidence>
<dbReference type="CDD" id="cd07346">
    <property type="entry name" value="ABC_6TM_exporters"/>
    <property type="match status" value="1"/>
</dbReference>
<dbReference type="SMART" id="SM00382">
    <property type="entry name" value="AAA"/>
    <property type="match status" value="1"/>
</dbReference>
<keyword evidence="8 10" id="KW-0472">Membrane</keyword>
<dbReference type="InterPro" id="IPR017871">
    <property type="entry name" value="ABC_transporter-like_CS"/>
</dbReference>
<protein>
    <submittedName>
        <fullName evidence="13">ABC transporter ATP-binding protein</fullName>
    </submittedName>
</protein>
<gene>
    <name evidence="13" type="ORF">CQW49_15900</name>
</gene>
<dbReference type="GO" id="GO:0005524">
    <property type="term" value="F:ATP binding"/>
    <property type="evidence" value="ECO:0007669"/>
    <property type="project" value="UniProtKB-KW"/>
</dbReference>
<feature type="transmembrane region" description="Helical" evidence="10">
    <location>
        <begin position="162"/>
        <end position="186"/>
    </location>
</feature>
<sequence>MTAYWQTLRFAAAYWLLSPRLLALMLAARLVSNVVDVFVPVASGRLADAVAAEPRALGPALAALGAFLGTVLLFHTLRNFVAFSVCHVAAHGMAALVRDAFARVQRFSADWHANAFAGATVRKIARGMWSFDSLTDTLIFGILPAATVIVAITGLLSWRWPLLGVVVAIGIAFFLAIGVGLSLGWISPAAQISQALDSAVSARLADSITGNQIVKGFAAEPREDESFAALVAQWTKRTLISWYRGSTVGLLQAMVLIVMQATLLGCGLSLWSEGQMTTGDVVSLIGIQGLINGYLRDIGEHVRNLQRAVNEMEDVVAFAAAEPEVVDAPGARPLAVTRGEIVFDRVRFSYPAARKPLYEDFSITIRAGERIGLVGASGAGKTTFVKLLQRQFDLDAGRILVDGQDIAQVTQDSLRRAIGIVAQEPILFHRPLGENIAYGRPDAAPYEIAEAARLAHADMFIERLPDAYETLVGERGVKLSGGERQRVAIARAILADTPILVLDEATSSLDSVSEFHIRAAIEQLSAGRTTIVVAHRLSTVQRLDRILVFDHGRIVEDGSHAELLRLPDGIYRRLFETQMGGSDLIEEATIPAG</sequence>
<reference evidence="14" key="1">
    <citation type="submission" date="2017-10" db="EMBL/GenBank/DDBJ databases">
        <title>Completed PacBio SMRT sequence of Methylosinus trichosporium OB3b reveals presence of a third large plasmid.</title>
        <authorList>
            <person name="Charles T.C."/>
            <person name="Lynch M.D.J."/>
            <person name="Heil J.R."/>
            <person name="Cheng J."/>
        </authorList>
    </citation>
    <scope>NUCLEOTIDE SEQUENCE [LARGE SCALE GENOMIC DNA]</scope>
    <source>
        <strain evidence="14">OB3b</strain>
    </source>
</reference>
<evidence type="ECO:0000256" key="5">
    <source>
        <dbReference type="ARBA" id="ARBA00022741"/>
    </source>
</evidence>
<dbReference type="PROSITE" id="PS50929">
    <property type="entry name" value="ABC_TM1F"/>
    <property type="match status" value="1"/>
</dbReference>
<dbReference type="Pfam" id="PF00005">
    <property type="entry name" value="ABC_tran"/>
    <property type="match status" value="1"/>
</dbReference>
<dbReference type="Gene3D" id="3.40.50.300">
    <property type="entry name" value="P-loop containing nucleotide triphosphate hydrolases"/>
    <property type="match status" value="1"/>
</dbReference>
<name>A0A2D2D2V9_METT3</name>
<dbReference type="RefSeq" id="WP_003610044.1">
    <property type="nucleotide sequence ID" value="NZ_ADVE02000001.1"/>
</dbReference>
<dbReference type="GO" id="GO:0015421">
    <property type="term" value="F:ABC-type oligopeptide transporter activity"/>
    <property type="evidence" value="ECO:0007669"/>
    <property type="project" value="TreeGrafter"/>
</dbReference>
<feature type="transmembrane region" description="Helical" evidence="10">
    <location>
        <begin position="138"/>
        <end position="156"/>
    </location>
</feature>
<keyword evidence="6 13" id="KW-0067">ATP-binding</keyword>
<proteinExistence type="inferred from homology"/>
<evidence type="ECO:0000256" key="6">
    <source>
        <dbReference type="ARBA" id="ARBA00022840"/>
    </source>
</evidence>
<keyword evidence="4 10" id="KW-0812">Transmembrane</keyword>
<evidence type="ECO:0000313" key="13">
    <source>
        <dbReference type="EMBL" id="ATQ69199.1"/>
    </source>
</evidence>
<evidence type="ECO:0000256" key="10">
    <source>
        <dbReference type="SAM" id="Phobius"/>
    </source>
</evidence>
<dbReference type="Pfam" id="PF00664">
    <property type="entry name" value="ABC_membrane"/>
    <property type="match status" value="1"/>
</dbReference>
<dbReference type="PANTHER" id="PTHR43394">
    <property type="entry name" value="ATP-DEPENDENT PERMEASE MDL1, MITOCHONDRIAL"/>
    <property type="match status" value="1"/>
</dbReference>
<dbReference type="SUPFAM" id="SSF52540">
    <property type="entry name" value="P-loop containing nucleoside triphosphate hydrolases"/>
    <property type="match status" value="1"/>
</dbReference>
<feature type="coiled-coil region" evidence="9">
    <location>
        <begin position="295"/>
        <end position="322"/>
    </location>
</feature>
<evidence type="ECO:0000259" key="11">
    <source>
        <dbReference type="PROSITE" id="PS50893"/>
    </source>
</evidence>